<gene>
    <name evidence="1" type="ORF">I5282_00425</name>
</gene>
<proteinExistence type="predicted"/>
<dbReference type="InterPro" id="IPR024492">
    <property type="entry name" value="DUF2764"/>
</dbReference>
<reference evidence="1 2" key="1">
    <citation type="submission" date="2020-12" db="EMBL/GenBank/DDBJ databases">
        <title>WGS of Legionella: environmental sample.</title>
        <authorList>
            <person name="Cristino S."/>
            <person name="Girolamini L."/>
            <person name="Salaris S."/>
            <person name="Pascale M.R."/>
            <person name="Mazzotta M."/>
            <person name="Orsini M."/>
            <person name="Grottola A."/>
        </authorList>
    </citation>
    <scope>NUCLEOTIDE SEQUENCE [LARGE SCALE GENOMIC DNA]</scope>
    <source>
        <strain evidence="1 2">30cs62</strain>
    </source>
</reference>
<protein>
    <submittedName>
        <fullName evidence="1">DUF2764 family protein</fullName>
    </submittedName>
</protein>
<organism evidence="1 2">
    <name type="scientific">Legionella bononiensis</name>
    <dbReference type="NCBI Taxonomy" id="2793102"/>
    <lineage>
        <taxon>Bacteria</taxon>
        <taxon>Pseudomonadati</taxon>
        <taxon>Pseudomonadota</taxon>
        <taxon>Gammaproteobacteria</taxon>
        <taxon>Legionellales</taxon>
        <taxon>Legionellaceae</taxon>
        <taxon>Legionella</taxon>
    </lineage>
</organism>
<name>A0ABS1W6N8_9GAMM</name>
<evidence type="ECO:0000313" key="1">
    <source>
        <dbReference type="EMBL" id="MBL7525031.1"/>
    </source>
</evidence>
<accession>A0ABS1W6N8</accession>
<keyword evidence="2" id="KW-1185">Reference proteome</keyword>
<dbReference type="EMBL" id="JADWVN010000002">
    <property type="protein sequence ID" value="MBL7525031.1"/>
    <property type="molecule type" value="Genomic_DNA"/>
</dbReference>
<dbReference type="Pfam" id="PF10962">
    <property type="entry name" value="DUF2764"/>
    <property type="match status" value="1"/>
</dbReference>
<dbReference type="Proteomes" id="UP000809910">
    <property type="component" value="Unassembled WGS sequence"/>
</dbReference>
<sequence>MTTQFYTVVSSLPRMSAYFKIKETPISRLQLEKRLKLLPSTQYELLIKIESLVWTSWFQPQHSLNETKMEWLNLPKIDSALVREVIAWYLDLRSILTALRMRNEKKIPPDGTTDYWITRWSYKLKQNWNQPDFGLQAVYPWLPKIAVEIAKDDILAVEEFLLVHIWNYLSIIETGHYFDFEFLIIYLLRWNIIDYWSKFNKFSILKNLDELINLIIDEHDLCTKLLAPNQGSRS</sequence>
<evidence type="ECO:0000313" key="2">
    <source>
        <dbReference type="Proteomes" id="UP000809910"/>
    </source>
</evidence>
<comment type="caution">
    <text evidence="1">The sequence shown here is derived from an EMBL/GenBank/DDBJ whole genome shotgun (WGS) entry which is preliminary data.</text>
</comment>
<dbReference type="RefSeq" id="WP_203107300.1">
    <property type="nucleotide sequence ID" value="NZ_JADOBG010000001.1"/>
</dbReference>